<name>A0A7I7QGJ6_9MYCO</name>
<proteinExistence type="predicted"/>
<dbReference type="RefSeq" id="WP_163793368.1">
    <property type="nucleotide sequence ID" value="NZ_AP022587.1"/>
</dbReference>
<dbReference type="AlphaFoldDB" id="A0A7I7QGJ6"/>
<dbReference type="Pfam" id="PF00487">
    <property type="entry name" value="FA_desaturase"/>
    <property type="match status" value="1"/>
</dbReference>
<accession>A0A7I7QGJ6</accession>
<dbReference type="CDD" id="cd03506">
    <property type="entry name" value="Delta6-FADS-like"/>
    <property type="match status" value="1"/>
</dbReference>
<sequence length="410" mass="47080">MAITDVKRYAHLSAEDVEALGRELDAIRADIEDSRGERDARYIRRSVQLQRALVVGARIVLMASRNRYAWAVGTAMLGTGKIIENMELGHNITHGQWDWMNDPEIHSTEWEWDTTSPSVHWKKSHNFIHHKYTNIVGMDDDVGYGIMRVTRDEPWARWMIGNPIYNLLLGTLFEWGVAAHGLELSAVRRHDKAWAQVRKDLRIIAKKVGKQVGKDYAVFPALAGRNWKHTLRANMVANLIRNYWSYMVIFCGHFPDGAEKFTKEEFQNESQGEWYLRQMLGSANFNAGPLLAFMSGNLCYQIEHHLFPDLPSNRYAEISVRVRELCEKYDLPYTTGSLGRQYMQSFWTILKLALPDKLLKGTPDDAPETNSELKFRVREGLRESFVDPATGQRRGLRTALRELQSSSHAA</sequence>
<feature type="domain" description="Fatty acid desaturase" evidence="1">
    <location>
        <begin position="70"/>
        <end position="335"/>
    </location>
</feature>
<evidence type="ECO:0000313" key="2">
    <source>
        <dbReference type="EMBL" id="BBY25260.1"/>
    </source>
</evidence>
<organism evidence="2 3">
    <name type="scientific">Mycobacterium stomatepiae</name>
    <dbReference type="NCBI Taxonomy" id="470076"/>
    <lineage>
        <taxon>Bacteria</taxon>
        <taxon>Bacillati</taxon>
        <taxon>Actinomycetota</taxon>
        <taxon>Actinomycetes</taxon>
        <taxon>Mycobacteriales</taxon>
        <taxon>Mycobacteriaceae</taxon>
        <taxon>Mycobacterium</taxon>
        <taxon>Mycobacterium simiae complex</taxon>
    </lineage>
</organism>
<dbReference type="KEGG" id="msto:MSTO_54650"/>
<dbReference type="GO" id="GO:0016717">
    <property type="term" value="F:oxidoreductase activity, acting on paired donors, with oxidation of a pair of donors resulting in the reduction of molecular oxygen to two molecules of water"/>
    <property type="evidence" value="ECO:0007669"/>
    <property type="project" value="TreeGrafter"/>
</dbReference>
<dbReference type="PANTHER" id="PTHR19353">
    <property type="entry name" value="FATTY ACID DESATURASE 2"/>
    <property type="match status" value="1"/>
</dbReference>
<dbReference type="InterPro" id="IPR005804">
    <property type="entry name" value="FA_desaturase_dom"/>
</dbReference>
<dbReference type="EMBL" id="AP022587">
    <property type="protein sequence ID" value="BBY25260.1"/>
    <property type="molecule type" value="Genomic_DNA"/>
</dbReference>
<keyword evidence="3" id="KW-1185">Reference proteome</keyword>
<evidence type="ECO:0000313" key="3">
    <source>
        <dbReference type="Proteomes" id="UP000467130"/>
    </source>
</evidence>
<gene>
    <name evidence="2" type="primary">desA3</name>
    <name evidence="2" type="ORF">MSTO_54650</name>
</gene>
<dbReference type="InterPro" id="IPR012171">
    <property type="entry name" value="Fatty_acid_desaturase"/>
</dbReference>
<dbReference type="Proteomes" id="UP000467130">
    <property type="component" value="Chromosome"/>
</dbReference>
<evidence type="ECO:0000259" key="1">
    <source>
        <dbReference type="Pfam" id="PF00487"/>
    </source>
</evidence>
<dbReference type="GO" id="GO:0008610">
    <property type="term" value="P:lipid biosynthetic process"/>
    <property type="evidence" value="ECO:0007669"/>
    <property type="project" value="UniProtKB-ARBA"/>
</dbReference>
<dbReference type="GO" id="GO:0016020">
    <property type="term" value="C:membrane"/>
    <property type="evidence" value="ECO:0007669"/>
    <property type="project" value="TreeGrafter"/>
</dbReference>
<protein>
    <submittedName>
        <fullName evidence="2">NADPH-dependent stearoyl-CoA 9-desaturase</fullName>
    </submittedName>
</protein>
<reference evidence="2 3" key="1">
    <citation type="journal article" date="2019" name="Emerg. Microbes Infect.">
        <title>Comprehensive subspecies identification of 175 nontuberculous mycobacteria species based on 7547 genomic profiles.</title>
        <authorList>
            <person name="Matsumoto Y."/>
            <person name="Kinjo T."/>
            <person name="Motooka D."/>
            <person name="Nabeya D."/>
            <person name="Jung N."/>
            <person name="Uechi K."/>
            <person name="Horii T."/>
            <person name="Iida T."/>
            <person name="Fujita J."/>
            <person name="Nakamura S."/>
        </authorList>
    </citation>
    <scope>NUCLEOTIDE SEQUENCE [LARGE SCALE GENOMIC DNA]</scope>
    <source>
        <strain evidence="2 3">JCM 17783</strain>
    </source>
</reference>
<dbReference type="PANTHER" id="PTHR19353:SF19">
    <property type="entry name" value="DELTA(5) FATTY ACID DESATURASE C-RELATED"/>
    <property type="match status" value="1"/>
</dbReference>